<dbReference type="EMBL" id="DPRK01000298">
    <property type="protein sequence ID" value="HCY83454.1"/>
    <property type="molecule type" value="Genomic_DNA"/>
</dbReference>
<gene>
    <name evidence="1" type="ORF">DHV22_18630</name>
</gene>
<name>A0A3D6BX52_9FLAO</name>
<evidence type="ECO:0000313" key="2">
    <source>
        <dbReference type="Proteomes" id="UP000263268"/>
    </source>
</evidence>
<dbReference type="Proteomes" id="UP000263268">
    <property type="component" value="Unassembled WGS sequence"/>
</dbReference>
<proteinExistence type="predicted"/>
<organism evidence="1 2">
    <name type="scientific">Xanthomarina gelatinilytica</name>
    <dbReference type="NCBI Taxonomy" id="1137281"/>
    <lineage>
        <taxon>Bacteria</taxon>
        <taxon>Pseudomonadati</taxon>
        <taxon>Bacteroidota</taxon>
        <taxon>Flavobacteriia</taxon>
        <taxon>Flavobacteriales</taxon>
        <taxon>Flavobacteriaceae</taxon>
        <taxon>Xanthomarina</taxon>
    </lineage>
</organism>
<evidence type="ECO:0000313" key="1">
    <source>
        <dbReference type="EMBL" id="HCY83454.1"/>
    </source>
</evidence>
<protein>
    <submittedName>
        <fullName evidence="1">Uncharacterized protein</fullName>
    </submittedName>
</protein>
<reference evidence="1 2" key="1">
    <citation type="journal article" date="2018" name="Nat. Biotechnol.">
        <title>A standardized bacterial taxonomy based on genome phylogeny substantially revises the tree of life.</title>
        <authorList>
            <person name="Parks D.H."/>
            <person name="Chuvochina M."/>
            <person name="Waite D.W."/>
            <person name="Rinke C."/>
            <person name="Skarshewski A."/>
            <person name="Chaumeil P.A."/>
            <person name="Hugenholtz P."/>
        </authorList>
    </citation>
    <scope>NUCLEOTIDE SEQUENCE [LARGE SCALE GENOMIC DNA]</scope>
    <source>
        <strain evidence="1">UBA10227</strain>
    </source>
</reference>
<dbReference type="AlphaFoldDB" id="A0A3D6BX52"/>
<accession>A0A3D6BX52</accession>
<sequence>MKPLYNNFEQIETDLRRFDLERKVAWEELKLIKTEFKEDFRPFNWVEPIIKGASKYGVFMLLRKLFTKR</sequence>
<comment type="caution">
    <text evidence="1">The sequence shown here is derived from an EMBL/GenBank/DDBJ whole genome shotgun (WGS) entry which is preliminary data.</text>
</comment>